<evidence type="ECO:0000313" key="7">
    <source>
        <dbReference type="EMBL" id="PWG62302.1"/>
    </source>
</evidence>
<dbReference type="Gene3D" id="2.30.220.10">
    <property type="entry name" value="f41 fragment of flagellin, C-terminal domain"/>
    <property type="match status" value="1"/>
</dbReference>
<evidence type="ECO:0000313" key="8">
    <source>
        <dbReference type="Proteomes" id="UP000245474"/>
    </source>
</evidence>
<dbReference type="EMBL" id="QFFI01000020">
    <property type="protein sequence ID" value="PWG62302.1"/>
    <property type="molecule type" value="Genomic_DNA"/>
</dbReference>
<dbReference type="Pfam" id="PF07196">
    <property type="entry name" value="Flagellin_IN"/>
    <property type="match status" value="1"/>
</dbReference>
<comment type="function">
    <text evidence="4">Flagellin is the subunit protein which polymerizes to form the filaments of bacterial flagella.</text>
</comment>
<dbReference type="GO" id="GO:0005198">
    <property type="term" value="F:structural molecule activity"/>
    <property type="evidence" value="ECO:0007669"/>
    <property type="project" value="UniProtKB-UniRule"/>
</dbReference>
<dbReference type="InterPro" id="IPR001029">
    <property type="entry name" value="Flagellin_N"/>
</dbReference>
<keyword evidence="3 4" id="KW-0975">Bacterial flagellum</keyword>
<dbReference type="PANTHER" id="PTHR42792:SF2">
    <property type="entry name" value="FLAGELLIN"/>
    <property type="match status" value="1"/>
</dbReference>
<dbReference type="InterPro" id="IPR001492">
    <property type="entry name" value="Flagellin"/>
</dbReference>
<accession>A0A2U2MZR3</accession>
<keyword evidence="2 4" id="KW-0964">Secreted</keyword>
<dbReference type="PRINTS" id="PR00207">
    <property type="entry name" value="FLAGELLIN"/>
</dbReference>
<keyword evidence="8" id="KW-1185">Reference proteome</keyword>
<dbReference type="Gene3D" id="6.10.10.10">
    <property type="entry name" value="Flagellar export chaperone, C-terminal domain"/>
    <property type="match status" value="1"/>
</dbReference>
<dbReference type="RefSeq" id="WP_109679169.1">
    <property type="nucleotide sequence ID" value="NZ_CP086615.1"/>
</dbReference>
<evidence type="ECO:0000259" key="5">
    <source>
        <dbReference type="Pfam" id="PF00669"/>
    </source>
</evidence>
<keyword evidence="7" id="KW-0969">Cilium</keyword>
<organism evidence="7 8">
    <name type="scientific">Sediminicurvatus halobius</name>
    <dbReference type="NCBI Taxonomy" id="2182432"/>
    <lineage>
        <taxon>Bacteria</taxon>
        <taxon>Pseudomonadati</taxon>
        <taxon>Pseudomonadota</taxon>
        <taxon>Gammaproteobacteria</taxon>
        <taxon>Chromatiales</taxon>
        <taxon>Ectothiorhodospiraceae</taxon>
        <taxon>Sediminicurvatus</taxon>
    </lineage>
</organism>
<dbReference type="Gene3D" id="2.170.280.10">
    <property type="entry name" value="f41 fragment of flagellin, middle domain"/>
    <property type="match status" value="1"/>
</dbReference>
<reference evidence="7 8" key="1">
    <citation type="submission" date="2018-05" db="EMBL/GenBank/DDBJ databases">
        <title>Spiribacter halobius sp. nov., a moderately halophilic bacterium isolated from marine solar saltern.</title>
        <authorList>
            <person name="Zheng W.-S."/>
            <person name="Lu D.-C."/>
            <person name="Du Z.-J."/>
        </authorList>
    </citation>
    <scope>NUCLEOTIDE SEQUENCE [LARGE SCALE GENOMIC DNA]</scope>
    <source>
        <strain evidence="7 8">E85</strain>
    </source>
</reference>
<dbReference type="PANTHER" id="PTHR42792">
    <property type="entry name" value="FLAGELLIN"/>
    <property type="match status" value="1"/>
</dbReference>
<evidence type="ECO:0000256" key="2">
    <source>
        <dbReference type="ARBA" id="ARBA00022525"/>
    </source>
</evidence>
<evidence type="ECO:0000256" key="4">
    <source>
        <dbReference type="RuleBase" id="RU362073"/>
    </source>
</evidence>
<dbReference type="Proteomes" id="UP000245474">
    <property type="component" value="Unassembled WGS sequence"/>
</dbReference>
<evidence type="ECO:0000256" key="1">
    <source>
        <dbReference type="ARBA" id="ARBA00005709"/>
    </source>
</evidence>
<name>A0A2U2MZR3_9GAMM</name>
<protein>
    <recommendedName>
        <fullName evidence="4">Flagellin</fullName>
    </recommendedName>
</protein>
<dbReference type="SUPFAM" id="SSF64518">
    <property type="entry name" value="Phase 1 flagellin"/>
    <property type="match status" value="1"/>
</dbReference>
<evidence type="ECO:0000259" key="6">
    <source>
        <dbReference type="Pfam" id="PF00700"/>
    </source>
</evidence>
<dbReference type="Pfam" id="PF00700">
    <property type="entry name" value="Flagellin_C"/>
    <property type="match status" value="1"/>
</dbReference>
<dbReference type="Pfam" id="PF00669">
    <property type="entry name" value="Flagellin_N"/>
    <property type="match status" value="1"/>
</dbReference>
<proteinExistence type="inferred from homology"/>
<dbReference type="Gene3D" id="6.10.280.190">
    <property type="match status" value="1"/>
</dbReference>
<gene>
    <name evidence="7" type="ORF">DEM34_12565</name>
</gene>
<sequence>MAQVINTNIASLNAQRNLNQSQSQLNVSLERLSTGLRINSAKDDAAGLAIAERFTAQIRGLDQATRNANDGISFAQTAEGALGEIGNALQRIRELSVQSANDTNSASDREALNNEVNALVSEVNRIAQSTQFNGQNVLDGSLQDLVFQVGANRNQTISVDGVDSRGSELGAAFDEGDALLASEIAGVTGSGDLTINGIDIDISGVADITGASDVSSNTISEVISAINAKSSSSGVSATQASVTETTIANGDLTALTGTNTADVTINGVTINFDATSSADATAVADRLNEFSSQTGVTASLDGTDLVLTEGNGASIDVSADASSIINGAEEYFAGIELATDVGESIAVAGGDAAAFGLDSISATDSALNGVSVLTREDATDALRTVDFALDQVNGLRAELGAVQSRFESTIANLSTTGENLSAARSRIQDADFASETASLTKAQILQQAGTSVLAQANQIPQNVLSLLQ</sequence>
<dbReference type="GO" id="GO:0005576">
    <property type="term" value="C:extracellular region"/>
    <property type="evidence" value="ECO:0007669"/>
    <property type="project" value="UniProtKB-SubCell"/>
</dbReference>
<evidence type="ECO:0000256" key="3">
    <source>
        <dbReference type="ARBA" id="ARBA00023143"/>
    </source>
</evidence>
<dbReference type="InterPro" id="IPR042187">
    <property type="entry name" value="Flagellin_C_sub2"/>
</dbReference>
<dbReference type="AlphaFoldDB" id="A0A2U2MZR3"/>
<dbReference type="GO" id="GO:0009288">
    <property type="term" value="C:bacterial-type flagellum"/>
    <property type="evidence" value="ECO:0007669"/>
    <property type="project" value="UniProtKB-SubCell"/>
</dbReference>
<dbReference type="InterPro" id="IPR046358">
    <property type="entry name" value="Flagellin_C"/>
</dbReference>
<feature type="domain" description="Flagellin C-terminal" evidence="6">
    <location>
        <begin position="383"/>
        <end position="467"/>
    </location>
</feature>
<comment type="similarity">
    <text evidence="1 4">Belongs to the bacterial flagellin family.</text>
</comment>
<comment type="subcellular location">
    <subcellularLocation>
        <location evidence="4">Secreted</location>
    </subcellularLocation>
    <subcellularLocation>
        <location evidence="4">Bacterial flagellum</location>
    </subcellularLocation>
</comment>
<dbReference type="OrthoDB" id="9796789at2"/>
<dbReference type="InterPro" id="IPR010810">
    <property type="entry name" value="Flagellin_hook_IN_motif"/>
</dbReference>
<dbReference type="Gene3D" id="1.20.1330.10">
    <property type="entry name" value="f41 fragment of flagellin, N-terminal domain"/>
    <property type="match status" value="1"/>
</dbReference>
<keyword evidence="7" id="KW-0282">Flagellum</keyword>
<comment type="caution">
    <text evidence="7">The sequence shown here is derived from an EMBL/GenBank/DDBJ whole genome shotgun (WGS) entry which is preliminary data.</text>
</comment>
<feature type="domain" description="Flagellin N-terminal" evidence="5">
    <location>
        <begin position="5"/>
        <end position="141"/>
    </location>
</feature>
<keyword evidence="7" id="KW-0966">Cell projection</keyword>